<protein>
    <recommendedName>
        <fullName evidence="2">Ribosomal silencing factor RsfS</fullName>
    </recommendedName>
</protein>
<evidence type="ECO:0000256" key="2">
    <source>
        <dbReference type="HAMAP-Rule" id="MF_01477"/>
    </source>
</evidence>
<comment type="similarity">
    <text evidence="1 2">Belongs to the Iojap/RsfS family.</text>
</comment>
<dbReference type="GO" id="GO:0017148">
    <property type="term" value="P:negative regulation of translation"/>
    <property type="evidence" value="ECO:0007669"/>
    <property type="project" value="UniProtKB-UniRule"/>
</dbReference>
<evidence type="ECO:0000256" key="3">
    <source>
        <dbReference type="SAM" id="MobiDB-lite"/>
    </source>
</evidence>
<keyword evidence="2" id="KW-0963">Cytoplasm</keyword>
<keyword evidence="2" id="KW-0810">Translation regulation</keyword>
<dbReference type="SUPFAM" id="SSF81301">
    <property type="entry name" value="Nucleotidyltransferase"/>
    <property type="match status" value="1"/>
</dbReference>
<dbReference type="GO" id="GO:0042256">
    <property type="term" value="P:cytosolic ribosome assembly"/>
    <property type="evidence" value="ECO:0007669"/>
    <property type="project" value="UniProtKB-UniRule"/>
</dbReference>
<dbReference type="AlphaFoldDB" id="A0A2N1PSJ6"/>
<dbReference type="Proteomes" id="UP000233256">
    <property type="component" value="Unassembled WGS sequence"/>
</dbReference>
<reference evidence="4 5" key="1">
    <citation type="journal article" date="2017" name="ISME J.">
        <title>Potential for microbial H2 and metal transformations associated with novel bacteria and archaea in deep terrestrial subsurface sediments.</title>
        <authorList>
            <person name="Hernsdorf A.W."/>
            <person name="Amano Y."/>
            <person name="Miyakawa K."/>
            <person name="Ise K."/>
            <person name="Suzuki Y."/>
            <person name="Anantharaman K."/>
            <person name="Probst A."/>
            <person name="Burstein D."/>
            <person name="Thomas B.C."/>
            <person name="Banfield J.F."/>
        </authorList>
    </citation>
    <scope>NUCLEOTIDE SEQUENCE [LARGE SCALE GENOMIC DNA]</scope>
    <source>
        <strain evidence="4">HGW-Wallbacteria-1</strain>
    </source>
</reference>
<dbReference type="GO" id="GO:0043023">
    <property type="term" value="F:ribosomal large subunit binding"/>
    <property type="evidence" value="ECO:0007669"/>
    <property type="project" value="TreeGrafter"/>
</dbReference>
<dbReference type="PANTHER" id="PTHR21043:SF0">
    <property type="entry name" value="MITOCHONDRIAL ASSEMBLY OF RIBOSOMAL LARGE SUBUNIT PROTEIN 1"/>
    <property type="match status" value="1"/>
</dbReference>
<dbReference type="GO" id="GO:0005737">
    <property type="term" value="C:cytoplasm"/>
    <property type="evidence" value="ECO:0007669"/>
    <property type="project" value="UniProtKB-SubCell"/>
</dbReference>
<dbReference type="InterPro" id="IPR004394">
    <property type="entry name" value="Iojap/RsfS/C7orf30"/>
</dbReference>
<gene>
    <name evidence="2 4" type="primary">rsfS</name>
    <name evidence="4" type="ORF">CVV64_05995</name>
</gene>
<dbReference type="Gene3D" id="3.30.460.10">
    <property type="entry name" value="Beta Polymerase, domain 2"/>
    <property type="match status" value="1"/>
</dbReference>
<dbReference type="InterPro" id="IPR043519">
    <property type="entry name" value="NT_sf"/>
</dbReference>
<dbReference type="PANTHER" id="PTHR21043">
    <property type="entry name" value="IOJAP SUPERFAMILY ORTHOLOG"/>
    <property type="match status" value="1"/>
</dbReference>
<evidence type="ECO:0000313" key="5">
    <source>
        <dbReference type="Proteomes" id="UP000233256"/>
    </source>
</evidence>
<feature type="region of interest" description="Disordered" evidence="3">
    <location>
        <begin position="108"/>
        <end position="135"/>
    </location>
</feature>
<comment type="subunit">
    <text evidence="2">Interacts with ribosomal protein uL14 (rplN).</text>
</comment>
<organism evidence="4 5">
    <name type="scientific">Candidatus Wallbacteria bacterium HGW-Wallbacteria-1</name>
    <dbReference type="NCBI Taxonomy" id="2013854"/>
    <lineage>
        <taxon>Bacteria</taxon>
        <taxon>Candidatus Walliibacteriota</taxon>
    </lineage>
</organism>
<accession>A0A2N1PSJ6</accession>
<comment type="subcellular location">
    <subcellularLocation>
        <location evidence="2">Cytoplasm</location>
    </subcellularLocation>
</comment>
<comment type="function">
    <text evidence="2">Functions as a ribosomal silencing factor. Interacts with ribosomal protein uL14 (rplN), blocking formation of intersubunit bridge B8. Prevents association of the 30S and 50S ribosomal subunits and the formation of functional ribosomes, thus repressing translation.</text>
</comment>
<name>A0A2N1PSJ6_9BACT</name>
<dbReference type="NCBIfam" id="TIGR00090">
    <property type="entry name" value="rsfS_iojap_ybeB"/>
    <property type="match status" value="1"/>
</dbReference>
<proteinExistence type="inferred from homology"/>
<dbReference type="HAMAP" id="MF_01477">
    <property type="entry name" value="Iojap_RsfS"/>
    <property type="match status" value="1"/>
</dbReference>
<dbReference type="Pfam" id="PF02410">
    <property type="entry name" value="RsfS"/>
    <property type="match status" value="1"/>
</dbReference>
<comment type="caution">
    <text evidence="4">The sequence shown here is derived from an EMBL/GenBank/DDBJ whole genome shotgun (WGS) entry which is preliminary data.</text>
</comment>
<sequence>MLTEKIIAAAADKKAEEIMAVPVPAHLGIADTFVLCTAFSPPHMRAVVDGIEQIVHAALGKHPRHIEGDYTSDWVLMDYGDVVVHVMTPAGRSYYDLERLWKAFAMTRGESEKDENSTEDLIQDAPSAKADPAGE</sequence>
<dbReference type="EMBL" id="PGXC01000003">
    <property type="protein sequence ID" value="PKK91318.1"/>
    <property type="molecule type" value="Genomic_DNA"/>
</dbReference>
<evidence type="ECO:0000313" key="4">
    <source>
        <dbReference type="EMBL" id="PKK91318.1"/>
    </source>
</evidence>
<dbReference type="GO" id="GO:0090071">
    <property type="term" value="P:negative regulation of ribosome biogenesis"/>
    <property type="evidence" value="ECO:0007669"/>
    <property type="project" value="UniProtKB-UniRule"/>
</dbReference>
<evidence type="ECO:0000256" key="1">
    <source>
        <dbReference type="ARBA" id="ARBA00010574"/>
    </source>
</evidence>
<keyword evidence="2" id="KW-0678">Repressor</keyword>